<evidence type="ECO:0000259" key="1">
    <source>
        <dbReference type="PROSITE" id="PS50191"/>
    </source>
</evidence>
<dbReference type="STRING" id="2018661.A0A2A2JCH4"/>
<dbReference type="InterPro" id="IPR009038">
    <property type="entry name" value="GOLD_dom"/>
</dbReference>
<evidence type="ECO:0000313" key="3">
    <source>
        <dbReference type="EMBL" id="PAV59460.1"/>
    </source>
</evidence>
<dbReference type="PROSITE" id="PS50866">
    <property type="entry name" value="GOLD"/>
    <property type="match status" value="1"/>
</dbReference>
<evidence type="ECO:0000313" key="4">
    <source>
        <dbReference type="Proteomes" id="UP000218231"/>
    </source>
</evidence>
<sequence length="285" mass="32614">MIGKLDAAGLMPCTKNSDLYRMRITESEGVMQIIRKKEKEEGRQFGTSVIFDLEGMSMSQLDMAAIKVITTMLAQLQEFFPDVIRKIFVINVPTFIQMLWTLISPCLAKQTQEKIKILGSDWKKVLKESIGEEVLFEHWGGTRKAETEFGNVRMGGKIPPELKYDPANDIPNDKLTKLSVSSRSVSFVPITLEGHEPGRKIYWWWRLAANDIEFCVLRAAEGKENVAEDVNDYVVHPKFKLQTEYVPEEGEAPAEEPGVYKFVFDNSQSRLRAKNVRYFIKVRRG</sequence>
<dbReference type="GO" id="GO:0005737">
    <property type="term" value="C:cytoplasm"/>
    <property type="evidence" value="ECO:0007669"/>
    <property type="project" value="TreeGrafter"/>
</dbReference>
<dbReference type="OrthoDB" id="10258787at2759"/>
<dbReference type="Gene3D" id="2.60.120.680">
    <property type="entry name" value="GOLD domain"/>
    <property type="match status" value="1"/>
</dbReference>
<dbReference type="Pfam" id="PF00650">
    <property type="entry name" value="CRAL_TRIO"/>
    <property type="match status" value="1"/>
</dbReference>
<evidence type="ECO:0000259" key="2">
    <source>
        <dbReference type="PROSITE" id="PS50866"/>
    </source>
</evidence>
<dbReference type="Gene3D" id="3.40.525.10">
    <property type="entry name" value="CRAL-TRIO lipid binding domain"/>
    <property type="match status" value="1"/>
</dbReference>
<dbReference type="CDD" id="cd00170">
    <property type="entry name" value="SEC14"/>
    <property type="match status" value="1"/>
</dbReference>
<dbReference type="InterPro" id="IPR036598">
    <property type="entry name" value="GOLD_dom_sf"/>
</dbReference>
<name>A0A2A2JCH4_9BILA</name>
<evidence type="ECO:0008006" key="5">
    <source>
        <dbReference type="Google" id="ProtNLM"/>
    </source>
</evidence>
<dbReference type="SMART" id="SM00516">
    <property type="entry name" value="SEC14"/>
    <property type="match status" value="1"/>
</dbReference>
<dbReference type="PROSITE" id="PS50191">
    <property type="entry name" value="CRAL_TRIO"/>
    <property type="match status" value="1"/>
</dbReference>
<dbReference type="InterPro" id="IPR051064">
    <property type="entry name" value="SEC14/CRAL-TRIO_domain"/>
</dbReference>
<organism evidence="3 4">
    <name type="scientific">Diploscapter pachys</name>
    <dbReference type="NCBI Taxonomy" id="2018661"/>
    <lineage>
        <taxon>Eukaryota</taxon>
        <taxon>Metazoa</taxon>
        <taxon>Ecdysozoa</taxon>
        <taxon>Nematoda</taxon>
        <taxon>Chromadorea</taxon>
        <taxon>Rhabditida</taxon>
        <taxon>Rhabditina</taxon>
        <taxon>Rhabditomorpha</taxon>
        <taxon>Rhabditoidea</taxon>
        <taxon>Rhabditidae</taxon>
        <taxon>Diploscapter</taxon>
    </lineage>
</organism>
<dbReference type="Proteomes" id="UP000218231">
    <property type="component" value="Unassembled WGS sequence"/>
</dbReference>
<feature type="domain" description="CRAL-TRIO" evidence="1">
    <location>
        <begin position="1"/>
        <end position="147"/>
    </location>
</feature>
<feature type="domain" description="GOLD" evidence="2">
    <location>
        <begin position="173"/>
        <end position="282"/>
    </location>
</feature>
<keyword evidence="4" id="KW-1185">Reference proteome</keyword>
<dbReference type="EMBL" id="LIAE01010526">
    <property type="protein sequence ID" value="PAV59460.1"/>
    <property type="molecule type" value="Genomic_DNA"/>
</dbReference>
<comment type="caution">
    <text evidence="3">The sequence shown here is derived from an EMBL/GenBank/DDBJ whole genome shotgun (WGS) entry which is preliminary data.</text>
</comment>
<dbReference type="InterPro" id="IPR001251">
    <property type="entry name" value="CRAL-TRIO_dom"/>
</dbReference>
<dbReference type="SUPFAM" id="SSF52087">
    <property type="entry name" value="CRAL/TRIO domain"/>
    <property type="match status" value="1"/>
</dbReference>
<proteinExistence type="predicted"/>
<accession>A0A2A2JCH4</accession>
<dbReference type="PANTHER" id="PTHR23324:SF88">
    <property type="entry name" value="CRAL-TRIO DOMAIN-CONTAINING PROTEIN"/>
    <property type="match status" value="1"/>
</dbReference>
<reference evidence="3 4" key="1">
    <citation type="journal article" date="2017" name="Curr. Biol.">
        <title>Genome architecture and evolution of a unichromosomal asexual nematode.</title>
        <authorList>
            <person name="Fradin H."/>
            <person name="Zegar C."/>
            <person name="Gutwein M."/>
            <person name="Lucas J."/>
            <person name="Kovtun M."/>
            <person name="Corcoran D."/>
            <person name="Baugh L.R."/>
            <person name="Kiontke K."/>
            <person name="Gunsalus K."/>
            <person name="Fitch D.H."/>
            <person name="Piano F."/>
        </authorList>
    </citation>
    <scope>NUCLEOTIDE SEQUENCE [LARGE SCALE GENOMIC DNA]</scope>
    <source>
        <strain evidence="3">PF1309</strain>
    </source>
</reference>
<dbReference type="AlphaFoldDB" id="A0A2A2JCH4"/>
<dbReference type="SUPFAM" id="SSF101576">
    <property type="entry name" value="Supernatant protein factor (SPF), C-terminal domain"/>
    <property type="match status" value="1"/>
</dbReference>
<dbReference type="PANTHER" id="PTHR23324">
    <property type="entry name" value="SEC14 RELATED PROTEIN"/>
    <property type="match status" value="1"/>
</dbReference>
<dbReference type="InterPro" id="IPR036865">
    <property type="entry name" value="CRAL-TRIO_dom_sf"/>
</dbReference>
<protein>
    <recommendedName>
        <fullName evidence="5">CRAL-TRIO domain-containing protein</fullName>
    </recommendedName>
</protein>
<gene>
    <name evidence="3" type="ORF">WR25_13563</name>
</gene>